<dbReference type="InterPro" id="IPR036683">
    <property type="entry name" value="CO_DH_flav_C_dom_sf"/>
</dbReference>
<evidence type="ECO:0000313" key="3">
    <source>
        <dbReference type="Proteomes" id="UP001478817"/>
    </source>
</evidence>
<keyword evidence="3" id="KW-1185">Reference proteome</keyword>
<dbReference type="PANTHER" id="PTHR42659">
    <property type="entry name" value="XANTHINE DEHYDROGENASE SUBUNIT C-RELATED"/>
    <property type="match status" value="1"/>
</dbReference>
<proteinExistence type="predicted"/>
<dbReference type="Gene3D" id="3.30.390.50">
    <property type="entry name" value="CO dehydrogenase flavoprotein, C-terminal domain"/>
    <property type="match status" value="1"/>
</dbReference>
<dbReference type="InterPro" id="IPR016166">
    <property type="entry name" value="FAD-bd_PCMH"/>
</dbReference>
<dbReference type="InterPro" id="IPR016169">
    <property type="entry name" value="FAD-bd_PCMH_sub2"/>
</dbReference>
<dbReference type="Proteomes" id="UP001478817">
    <property type="component" value="Unassembled WGS sequence"/>
</dbReference>
<comment type="caution">
    <text evidence="2">The sequence shown here is derived from an EMBL/GenBank/DDBJ whole genome shotgun (WGS) entry which is preliminary data.</text>
</comment>
<dbReference type="PROSITE" id="PS51387">
    <property type="entry name" value="FAD_PCMH"/>
    <property type="match status" value="1"/>
</dbReference>
<dbReference type="InterPro" id="IPR036318">
    <property type="entry name" value="FAD-bd_PCMH-like_sf"/>
</dbReference>
<sequence length="283" mass="31155">MLRFDQYVRPKTTREAYDLLQQNRLATVIGGMMWLRLSDRTVPVGIDLSGCGLNEIEETEDSFVIGAMVTLGQLEHHEGFRQMTRSVFTNGVHDIIGTQFRNLATVGGSAYARMGFSDIVTSLLPLDTYVEFTGAGTMRFADFVNGGAARDVLERIIVKKHDYRASFQCLRNSATDFSTLNACAALWDGQWHLAVGARPKKAKFLEGEDLGLPARFSPEELDAACQRARDLNYGTDRRASAAYRAELAEVLSRRAILEAAAQQDVATELRLAAEAAKPKGVSA</sequence>
<dbReference type="SUPFAM" id="SSF56176">
    <property type="entry name" value="FAD-binding/transporter-associated domain-like"/>
    <property type="match status" value="1"/>
</dbReference>
<evidence type="ECO:0000259" key="1">
    <source>
        <dbReference type="PROSITE" id="PS51387"/>
    </source>
</evidence>
<dbReference type="Pfam" id="PF00941">
    <property type="entry name" value="FAD_binding_5"/>
    <property type="match status" value="1"/>
</dbReference>
<name>A0ABV1IFB7_9ACTN</name>
<dbReference type="Gene3D" id="3.30.465.10">
    <property type="match status" value="1"/>
</dbReference>
<dbReference type="SUPFAM" id="SSF55447">
    <property type="entry name" value="CO dehydrogenase flavoprotein C-terminal domain-like"/>
    <property type="match status" value="1"/>
</dbReference>
<organism evidence="2 3">
    <name type="scientific">Paratractidigestivibacter faecalis</name>
    <dbReference type="NCBI Taxonomy" id="2292441"/>
    <lineage>
        <taxon>Bacteria</taxon>
        <taxon>Bacillati</taxon>
        <taxon>Actinomycetota</taxon>
        <taxon>Coriobacteriia</taxon>
        <taxon>Coriobacteriales</taxon>
        <taxon>Atopobiaceae</taxon>
        <taxon>Paratractidigestivibacter</taxon>
    </lineage>
</organism>
<accession>A0ABV1IFB7</accession>
<dbReference type="PANTHER" id="PTHR42659:SF9">
    <property type="entry name" value="XANTHINE DEHYDROGENASE FAD-BINDING SUBUNIT XDHB-RELATED"/>
    <property type="match status" value="1"/>
</dbReference>
<evidence type="ECO:0000313" key="2">
    <source>
        <dbReference type="EMBL" id="MEQ2637587.1"/>
    </source>
</evidence>
<dbReference type="InterPro" id="IPR051312">
    <property type="entry name" value="Diverse_Substr_Oxidored"/>
</dbReference>
<gene>
    <name evidence="2" type="ORF">AAAT05_04430</name>
</gene>
<dbReference type="RefSeq" id="WP_349182135.1">
    <property type="nucleotide sequence ID" value="NZ_JBBNGS010000006.1"/>
</dbReference>
<feature type="domain" description="FAD-binding PCMH-type" evidence="1">
    <location>
        <begin position="1"/>
        <end position="163"/>
    </location>
</feature>
<protein>
    <submittedName>
        <fullName evidence="2">FAD binding domain-containing protein</fullName>
    </submittedName>
</protein>
<dbReference type="InterPro" id="IPR005107">
    <property type="entry name" value="CO_DH_flav_C"/>
</dbReference>
<dbReference type="InterPro" id="IPR002346">
    <property type="entry name" value="Mopterin_DH_FAD-bd"/>
</dbReference>
<dbReference type="SMART" id="SM01092">
    <property type="entry name" value="CO_deh_flav_C"/>
    <property type="match status" value="1"/>
</dbReference>
<dbReference type="EMBL" id="JBBNGS010000006">
    <property type="protein sequence ID" value="MEQ2637587.1"/>
    <property type="molecule type" value="Genomic_DNA"/>
</dbReference>
<reference evidence="2 3" key="1">
    <citation type="submission" date="2024-04" db="EMBL/GenBank/DDBJ databases">
        <title>Human intestinal bacterial collection.</title>
        <authorList>
            <person name="Pauvert C."/>
            <person name="Hitch T.C.A."/>
            <person name="Clavel T."/>
        </authorList>
    </citation>
    <scope>NUCLEOTIDE SEQUENCE [LARGE SCALE GENOMIC DNA]</scope>
    <source>
        <strain evidence="2 3">CLA-AA-H197</strain>
    </source>
</reference>